<dbReference type="Pfam" id="PF26515">
    <property type="entry name" value="Ig_halo_2"/>
    <property type="match status" value="1"/>
</dbReference>
<dbReference type="RefSeq" id="WP_379741396.1">
    <property type="nucleotide sequence ID" value="NZ_JBHSVN010000001.1"/>
</dbReference>
<sequence>MVSRRSLLVGGGLLVLTLVLTSGVLGVGTPEPVVTLENEDDATYHVTAYTVTDADAAGFLNFEVTTEDGQRRLVTYEELVWPGEYRNVTLVDDGVDTHSFTVEPGETTTGTIDGWSRGDATVYVVERGTEREHTSSRAITCKRRGQTHSLTLEPSGSEGSSTCAGGIGWLLRG</sequence>
<dbReference type="Proteomes" id="UP001596296">
    <property type="component" value="Unassembled WGS sequence"/>
</dbReference>
<organism evidence="1 2">
    <name type="scientific">Halopenitus salinus</name>
    <dbReference type="NCBI Taxonomy" id="1198295"/>
    <lineage>
        <taxon>Archaea</taxon>
        <taxon>Methanobacteriati</taxon>
        <taxon>Methanobacteriota</taxon>
        <taxon>Stenosarchaea group</taxon>
        <taxon>Halobacteria</taxon>
        <taxon>Halobacteriales</taxon>
        <taxon>Haloferacaceae</taxon>
        <taxon>Halopenitus</taxon>
    </lineage>
</organism>
<comment type="caution">
    <text evidence="1">The sequence shown here is derived from an EMBL/GenBank/DDBJ whole genome shotgun (WGS) entry which is preliminary data.</text>
</comment>
<keyword evidence="2" id="KW-1185">Reference proteome</keyword>
<protein>
    <submittedName>
        <fullName evidence="1">Uncharacterized protein</fullName>
    </submittedName>
</protein>
<dbReference type="InterPro" id="IPR058994">
    <property type="entry name" value="Ig-containing_halobact"/>
</dbReference>
<dbReference type="EMBL" id="JBHSXL010000004">
    <property type="protein sequence ID" value="MFC6892019.1"/>
    <property type="molecule type" value="Genomic_DNA"/>
</dbReference>
<dbReference type="AlphaFoldDB" id="A0ABD5UR70"/>
<proteinExistence type="predicted"/>
<reference evidence="1 2" key="1">
    <citation type="journal article" date="2019" name="Int. J. Syst. Evol. Microbiol.">
        <title>The Global Catalogue of Microorganisms (GCM) 10K type strain sequencing project: providing services to taxonomists for standard genome sequencing and annotation.</title>
        <authorList>
            <consortium name="The Broad Institute Genomics Platform"/>
            <consortium name="The Broad Institute Genome Sequencing Center for Infectious Disease"/>
            <person name="Wu L."/>
            <person name="Ma J."/>
        </authorList>
    </citation>
    <scope>NUCLEOTIDE SEQUENCE [LARGE SCALE GENOMIC DNA]</scope>
    <source>
        <strain evidence="1 2">SKJ47</strain>
    </source>
</reference>
<gene>
    <name evidence="1" type="ORF">ACFQE9_05250</name>
</gene>
<evidence type="ECO:0000313" key="1">
    <source>
        <dbReference type="EMBL" id="MFC6892019.1"/>
    </source>
</evidence>
<name>A0ABD5UR70_9EURY</name>
<evidence type="ECO:0000313" key="2">
    <source>
        <dbReference type="Proteomes" id="UP001596296"/>
    </source>
</evidence>
<accession>A0ABD5UR70</accession>